<protein>
    <submittedName>
        <fullName evidence="1">YqzE family protein</fullName>
    </submittedName>
</protein>
<gene>
    <name evidence="1" type="ORF">QNI29_14315</name>
</gene>
<dbReference type="EMBL" id="CP126446">
    <property type="protein sequence ID" value="WIF96914.1"/>
    <property type="molecule type" value="Genomic_DNA"/>
</dbReference>
<dbReference type="RefSeq" id="WP_231417176.1">
    <property type="nucleotide sequence ID" value="NZ_CP126446.1"/>
</dbReference>
<dbReference type="Pfam" id="PF14038">
    <property type="entry name" value="YqzE"/>
    <property type="match status" value="1"/>
</dbReference>
<organism evidence="1 2">
    <name type="scientific">Pontibacillus chungwhensis</name>
    <dbReference type="NCBI Taxonomy" id="265426"/>
    <lineage>
        <taxon>Bacteria</taxon>
        <taxon>Bacillati</taxon>
        <taxon>Bacillota</taxon>
        <taxon>Bacilli</taxon>
        <taxon>Bacillales</taxon>
        <taxon>Bacillaceae</taxon>
        <taxon>Pontibacillus</taxon>
    </lineage>
</organism>
<name>A0ABY8UWL7_9BACI</name>
<keyword evidence="2" id="KW-1185">Reference proteome</keyword>
<reference evidence="1 2" key="1">
    <citation type="submission" date="2023-05" db="EMBL/GenBank/DDBJ databases">
        <title>Comparative genomics reveals the evidence of polycyclic aromatic hydrocarbons degradation in moderately halophilic genus Pontibacillus.</title>
        <authorList>
            <person name="Yang H."/>
            <person name="Qian Z."/>
        </authorList>
    </citation>
    <scope>NUCLEOTIDE SEQUENCE [LARGE SCALE GENOMIC DNA]</scope>
    <source>
        <strain evidence="2">HN14</strain>
    </source>
</reference>
<accession>A0ABY8UWL7</accession>
<sequence length="60" mass="7272">MSGNDYVKFMTQEIVKYMDLPEEERKKRKEQKKQQEAALSSKWFGVLPFALKFMFNKKQH</sequence>
<evidence type="ECO:0000313" key="1">
    <source>
        <dbReference type="EMBL" id="WIF96914.1"/>
    </source>
</evidence>
<evidence type="ECO:0000313" key="2">
    <source>
        <dbReference type="Proteomes" id="UP001236652"/>
    </source>
</evidence>
<proteinExistence type="predicted"/>
<dbReference type="InterPro" id="IPR025622">
    <property type="entry name" value="YqzE"/>
</dbReference>
<dbReference type="Proteomes" id="UP001236652">
    <property type="component" value="Chromosome"/>
</dbReference>